<name>A0AAX4PFP5_9CHLO</name>
<feature type="signal peptide" evidence="2">
    <location>
        <begin position="1"/>
        <end position="26"/>
    </location>
</feature>
<feature type="chain" id="PRO_5043623819" evidence="2">
    <location>
        <begin position="27"/>
        <end position="621"/>
    </location>
</feature>
<reference evidence="3 4" key="1">
    <citation type="submission" date="2024-03" db="EMBL/GenBank/DDBJ databases">
        <title>Complete genome sequence of the green alga Chloropicon roscoffensis RCC1871.</title>
        <authorList>
            <person name="Lemieux C."/>
            <person name="Pombert J.-F."/>
            <person name="Otis C."/>
            <person name="Turmel M."/>
        </authorList>
    </citation>
    <scope>NUCLEOTIDE SEQUENCE [LARGE SCALE GENOMIC DNA]</scope>
    <source>
        <strain evidence="3 4">RCC1871</strain>
    </source>
</reference>
<feature type="compositionally biased region" description="Polar residues" evidence="1">
    <location>
        <begin position="583"/>
        <end position="603"/>
    </location>
</feature>
<dbReference type="EMBL" id="CP151510">
    <property type="protein sequence ID" value="WZN64830.1"/>
    <property type="molecule type" value="Genomic_DNA"/>
</dbReference>
<evidence type="ECO:0000313" key="3">
    <source>
        <dbReference type="EMBL" id="WZN64830.1"/>
    </source>
</evidence>
<keyword evidence="2" id="KW-0732">Signal</keyword>
<evidence type="ECO:0000256" key="1">
    <source>
        <dbReference type="SAM" id="MobiDB-lite"/>
    </source>
</evidence>
<accession>A0AAX4PFP5</accession>
<gene>
    <name evidence="3" type="ORF">HKI87_10g63870</name>
</gene>
<feature type="region of interest" description="Disordered" evidence="1">
    <location>
        <begin position="315"/>
        <end position="339"/>
    </location>
</feature>
<keyword evidence="4" id="KW-1185">Reference proteome</keyword>
<evidence type="ECO:0000256" key="2">
    <source>
        <dbReference type="SAM" id="SignalP"/>
    </source>
</evidence>
<sequence length="621" mass="69943">MVRGTKTTRLVLVLAALALLVALASANETTSTTSSSRRFQRARRSNVARQVVANLPAPARQRVQNAVQNGNIPQPRQVPSRLRGIASRATPDQRQEFFSGLPEGVQDRLQRARSVPAGERRSTVLSFLQRARERRQEEASNDATGDGNRLRQVRERRQQSANNGSTETGGEAPITFDLEWLREYYPDGVPERVRNNLRRFPMLFMNRTSVNNRTAARLPQGRARRSADLGGALARMLRDPSLVDGELRTTIRHVLERRIPEDMTVGDLLDRIQRSDFEPTEAEAERIARFRERAARSGVSLDDSLREVLSDYEARTRPAEEEEEAAAANEVASFSKRAKADDRKARVRAHVKRAEKERKIRAEKREEYQSRIARRVKSSKLSDEEKEMVLRNLSAKLDSLPAGLTTSAAWRELKREMRKQVSELVNQAADRRRRQKIATNEVLRSFYERVQDILPKEEAMALVDDAEARVRWMEEEGIEADEIVNRLLEQVEEDLRALEDPEPQVAAFSGPPQRAAVLAASDKEERCSKAMEAWFEIAKVTRYVDAAMMEEAMKHHLGDCYLWEPRVSASSAQTPVASEWMSQLGSSSASTGGSDPDTISSEYQDLVVVNGTSVANGTATE</sequence>
<proteinExistence type="predicted"/>
<dbReference type="Proteomes" id="UP001472866">
    <property type="component" value="Chromosome 10"/>
</dbReference>
<evidence type="ECO:0000313" key="4">
    <source>
        <dbReference type="Proteomes" id="UP001472866"/>
    </source>
</evidence>
<feature type="compositionally biased region" description="Polar residues" evidence="1">
    <location>
        <begin position="159"/>
        <end position="168"/>
    </location>
</feature>
<protein>
    <submittedName>
        <fullName evidence="3">Uncharacterized protein</fullName>
    </submittedName>
</protein>
<feature type="region of interest" description="Disordered" evidence="1">
    <location>
        <begin position="88"/>
        <end position="171"/>
    </location>
</feature>
<dbReference type="AlphaFoldDB" id="A0AAX4PFP5"/>
<feature type="compositionally biased region" description="Basic and acidic residues" evidence="1">
    <location>
        <begin position="148"/>
        <end position="158"/>
    </location>
</feature>
<organism evidence="3 4">
    <name type="scientific">Chloropicon roscoffensis</name>
    <dbReference type="NCBI Taxonomy" id="1461544"/>
    <lineage>
        <taxon>Eukaryota</taxon>
        <taxon>Viridiplantae</taxon>
        <taxon>Chlorophyta</taxon>
        <taxon>Chloropicophyceae</taxon>
        <taxon>Chloropicales</taxon>
        <taxon>Chloropicaceae</taxon>
        <taxon>Chloropicon</taxon>
    </lineage>
</organism>
<feature type="region of interest" description="Disordered" evidence="1">
    <location>
        <begin position="583"/>
        <end position="604"/>
    </location>
</feature>